<reference evidence="2 3" key="1">
    <citation type="submission" date="2014-01" db="EMBL/GenBank/DDBJ databases">
        <title>Roseivivax halodurans JCM 10272 Genome Sequencing.</title>
        <authorList>
            <person name="Lai Q."/>
            <person name="Li G."/>
            <person name="Shao Z."/>
        </authorList>
    </citation>
    <scope>NUCLEOTIDE SEQUENCE [LARGE SCALE GENOMIC DNA]</scope>
    <source>
        <strain evidence="2 3">JCM 10272</strain>
    </source>
</reference>
<dbReference type="STRING" id="1449350.OCH239_02370"/>
<dbReference type="EMBL" id="JALZ01000001">
    <property type="protein sequence ID" value="ETX16690.1"/>
    <property type="molecule type" value="Genomic_DNA"/>
</dbReference>
<keyword evidence="1" id="KW-1133">Transmembrane helix</keyword>
<keyword evidence="3" id="KW-1185">Reference proteome</keyword>
<dbReference type="Proteomes" id="UP000022447">
    <property type="component" value="Unassembled WGS sequence"/>
</dbReference>
<dbReference type="PATRIC" id="fig|1449350.3.peg.479"/>
<name>X7ELA7_9RHOB</name>
<dbReference type="eggNOG" id="ENOG5032P1D">
    <property type="taxonomic scope" value="Bacteria"/>
</dbReference>
<feature type="transmembrane region" description="Helical" evidence="1">
    <location>
        <begin position="31"/>
        <end position="50"/>
    </location>
</feature>
<sequence length="167" mass="18321">MFFELVAVVVAGFAGAGVVLAVSAVVGRGRLPRWLTPVGAGLAMLIATISSEYSWYDRTRSAMPEDMMVADVVRGSAWWRPWTFAVPMVERFVALDTGNLRRNEDEAGLYLADLYFFGRWRPVQSVQVMVDCEDGRRADPFRGDGGEPVWRDVGASDPIVSTVCGAV</sequence>
<protein>
    <submittedName>
        <fullName evidence="2">Uncharacterized protein</fullName>
    </submittedName>
</protein>
<evidence type="ECO:0000256" key="1">
    <source>
        <dbReference type="SAM" id="Phobius"/>
    </source>
</evidence>
<evidence type="ECO:0000313" key="3">
    <source>
        <dbReference type="Proteomes" id="UP000022447"/>
    </source>
</evidence>
<keyword evidence="1" id="KW-0472">Membrane</keyword>
<comment type="caution">
    <text evidence="2">The sequence shown here is derived from an EMBL/GenBank/DDBJ whole genome shotgun (WGS) entry which is preliminary data.</text>
</comment>
<dbReference type="RefSeq" id="WP_037257987.1">
    <property type="nucleotide sequence ID" value="NZ_JALZ01000001.1"/>
</dbReference>
<dbReference type="OrthoDB" id="8601734at2"/>
<gene>
    <name evidence="2" type="ORF">OCH239_02370</name>
</gene>
<dbReference type="AlphaFoldDB" id="X7ELA7"/>
<organism evidence="2 3">
    <name type="scientific">Roseivivax halodurans JCM 10272</name>
    <dbReference type="NCBI Taxonomy" id="1449350"/>
    <lineage>
        <taxon>Bacteria</taxon>
        <taxon>Pseudomonadati</taxon>
        <taxon>Pseudomonadota</taxon>
        <taxon>Alphaproteobacteria</taxon>
        <taxon>Rhodobacterales</taxon>
        <taxon>Roseobacteraceae</taxon>
        <taxon>Roseivivax</taxon>
    </lineage>
</organism>
<proteinExistence type="predicted"/>
<evidence type="ECO:0000313" key="2">
    <source>
        <dbReference type="EMBL" id="ETX16690.1"/>
    </source>
</evidence>
<accession>X7ELA7</accession>
<keyword evidence="1" id="KW-0812">Transmembrane</keyword>